<evidence type="ECO:0000313" key="5">
    <source>
        <dbReference type="EMBL" id="RFB06264.1"/>
    </source>
</evidence>
<dbReference type="CDD" id="cd07377">
    <property type="entry name" value="WHTH_GntR"/>
    <property type="match status" value="1"/>
</dbReference>
<gene>
    <name evidence="5" type="ORF">DX908_13900</name>
</gene>
<dbReference type="InParanoid" id="A0A371RLE8"/>
<keyword evidence="6" id="KW-1185">Reference proteome</keyword>
<evidence type="ECO:0000259" key="4">
    <source>
        <dbReference type="PROSITE" id="PS50949"/>
    </source>
</evidence>
<feature type="domain" description="HTH gntR-type" evidence="4">
    <location>
        <begin position="22"/>
        <end position="90"/>
    </location>
</feature>
<dbReference type="RefSeq" id="WP_116392898.1">
    <property type="nucleotide sequence ID" value="NZ_QUQO01000001.1"/>
</dbReference>
<comment type="caution">
    <text evidence="5">The sequence shown here is derived from an EMBL/GenBank/DDBJ whole genome shotgun (WGS) entry which is preliminary data.</text>
</comment>
<dbReference type="InterPro" id="IPR000524">
    <property type="entry name" value="Tscrpt_reg_HTH_GntR"/>
</dbReference>
<dbReference type="Proteomes" id="UP000264589">
    <property type="component" value="Unassembled WGS sequence"/>
</dbReference>
<dbReference type="Gene3D" id="3.40.1410.10">
    <property type="entry name" value="Chorismate lyase-like"/>
    <property type="match status" value="1"/>
</dbReference>
<dbReference type="Pfam" id="PF00392">
    <property type="entry name" value="GntR"/>
    <property type="match status" value="1"/>
</dbReference>
<evidence type="ECO:0000256" key="2">
    <source>
        <dbReference type="ARBA" id="ARBA00023125"/>
    </source>
</evidence>
<dbReference type="SMART" id="SM00866">
    <property type="entry name" value="UTRA"/>
    <property type="match status" value="1"/>
</dbReference>
<organism evidence="5 6">
    <name type="scientific">Parvularcula marina</name>
    <dbReference type="NCBI Taxonomy" id="2292771"/>
    <lineage>
        <taxon>Bacteria</taxon>
        <taxon>Pseudomonadati</taxon>
        <taxon>Pseudomonadota</taxon>
        <taxon>Alphaproteobacteria</taxon>
        <taxon>Parvularculales</taxon>
        <taxon>Parvularculaceae</taxon>
        <taxon>Parvularcula</taxon>
    </lineage>
</organism>
<dbReference type="GO" id="GO:0003700">
    <property type="term" value="F:DNA-binding transcription factor activity"/>
    <property type="evidence" value="ECO:0007669"/>
    <property type="project" value="InterPro"/>
</dbReference>
<dbReference type="OrthoDB" id="7173258at2"/>
<dbReference type="PANTHER" id="PTHR44846:SF1">
    <property type="entry name" value="MANNOSYL-D-GLYCERATE TRANSPORT_METABOLISM SYSTEM REPRESSOR MNGR-RELATED"/>
    <property type="match status" value="1"/>
</dbReference>
<dbReference type="InterPro" id="IPR036390">
    <property type="entry name" value="WH_DNA-bd_sf"/>
</dbReference>
<dbReference type="FunCoup" id="A0A371RLE8">
    <property type="interactions" value="13"/>
</dbReference>
<dbReference type="EMBL" id="QUQO01000001">
    <property type="protein sequence ID" value="RFB06264.1"/>
    <property type="molecule type" value="Genomic_DNA"/>
</dbReference>
<evidence type="ECO:0000313" key="6">
    <source>
        <dbReference type="Proteomes" id="UP000264589"/>
    </source>
</evidence>
<dbReference type="SUPFAM" id="SSF46785">
    <property type="entry name" value="Winged helix' DNA-binding domain"/>
    <property type="match status" value="1"/>
</dbReference>
<dbReference type="GO" id="GO:0045892">
    <property type="term" value="P:negative regulation of DNA-templated transcription"/>
    <property type="evidence" value="ECO:0007669"/>
    <property type="project" value="TreeGrafter"/>
</dbReference>
<accession>A0A371RLE8</accession>
<keyword evidence="1" id="KW-0805">Transcription regulation</keyword>
<dbReference type="InterPro" id="IPR011663">
    <property type="entry name" value="UTRA"/>
</dbReference>
<name>A0A371RLE8_9PROT</name>
<dbReference type="AlphaFoldDB" id="A0A371RLE8"/>
<dbReference type="GO" id="GO:0003677">
    <property type="term" value="F:DNA binding"/>
    <property type="evidence" value="ECO:0007669"/>
    <property type="project" value="UniProtKB-KW"/>
</dbReference>
<evidence type="ECO:0000256" key="1">
    <source>
        <dbReference type="ARBA" id="ARBA00023015"/>
    </source>
</evidence>
<dbReference type="PANTHER" id="PTHR44846">
    <property type="entry name" value="MANNOSYL-D-GLYCERATE TRANSPORT/METABOLISM SYSTEM REPRESSOR MNGR-RELATED"/>
    <property type="match status" value="1"/>
</dbReference>
<keyword evidence="3" id="KW-0804">Transcription</keyword>
<dbReference type="Pfam" id="PF07702">
    <property type="entry name" value="UTRA"/>
    <property type="match status" value="1"/>
</dbReference>
<reference evidence="5 6" key="1">
    <citation type="submission" date="2018-08" db="EMBL/GenBank/DDBJ databases">
        <title>Parvularcula sp. SM1705, isolated from surface water of the South Sea China.</title>
        <authorList>
            <person name="Sun L."/>
        </authorList>
    </citation>
    <scope>NUCLEOTIDE SEQUENCE [LARGE SCALE GENOMIC DNA]</scope>
    <source>
        <strain evidence="5 6">SM1705</strain>
    </source>
</reference>
<dbReference type="SUPFAM" id="SSF64288">
    <property type="entry name" value="Chorismate lyase-like"/>
    <property type="match status" value="1"/>
</dbReference>
<dbReference type="PROSITE" id="PS50949">
    <property type="entry name" value="HTH_GNTR"/>
    <property type="match status" value="1"/>
</dbReference>
<dbReference type="Gene3D" id="1.10.10.10">
    <property type="entry name" value="Winged helix-like DNA-binding domain superfamily/Winged helix DNA-binding domain"/>
    <property type="match status" value="1"/>
</dbReference>
<dbReference type="InterPro" id="IPR036388">
    <property type="entry name" value="WH-like_DNA-bd_sf"/>
</dbReference>
<protein>
    <submittedName>
        <fullName evidence="5">GntR family transcriptional regulator</fullName>
    </submittedName>
</protein>
<proteinExistence type="predicted"/>
<evidence type="ECO:0000256" key="3">
    <source>
        <dbReference type="ARBA" id="ARBA00023163"/>
    </source>
</evidence>
<dbReference type="PRINTS" id="PR00035">
    <property type="entry name" value="HTHGNTR"/>
</dbReference>
<dbReference type="SMART" id="SM00345">
    <property type="entry name" value="HTH_GNTR"/>
    <property type="match status" value="1"/>
</dbReference>
<sequence>MVQSSKGKKISSTSLSLNSGPLPLYHQLENALAERLEAGEFGVDGALPTEQQIGEEYGVSRITVRRALGNLIAHGMIVRRQGVGTFVASPAENVRSVRLTGSLDEFLAKAGKLTPKFFSKEEVDPDDEIRDSLALSETEKAIRFSLVTSLAGDPVIYLQTYFPTYIGERIDVNDIAEGMPVIRLVERKLNQRAVRALQTIEPVTAEGDVAKYLCMEEGRPLLRIRRTYFRADGQPIETAILHQHPERYEYLVELTARLHAV</sequence>
<dbReference type="InterPro" id="IPR050679">
    <property type="entry name" value="Bact_HTH_transcr_reg"/>
</dbReference>
<keyword evidence="2" id="KW-0238">DNA-binding</keyword>
<dbReference type="InterPro" id="IPR028978">
    <property type="entry name" value="Chorismate_lyase_/UTRA_dom_sf"/>
</dbReference>